<reference evidence="15" key="1">
    <citation type="submission" date="2023-07" db="EMBL/GenBank/DDBJ databases">
        <title>draft genome sequence of fig (Ficus carica).</title>
        <authorList>
            <person name="Takahashi T."/>
            <person name="Nishimura K."/>
        </authorList>
    </citation>
    <scope>NUCLEOTIDE SEQUENCE</scope>
</reference>
<evidence type="ECO:0000256" key="11">
    <source>
        <dbReference type="RuleBase" id="RU004336"/>
    </source>
</evidence>
<dbReference type="FunFam" id="1.20.58.1040:FF:000002">
    <property type="entry name" value="Glucan endo-1,3-beta-glucosidase 8"/>
    <property type="match status" value="1"/>
</dbReference>
<keyword evidence="4" id="KW-0732">Signal</keyword>
<dbReference type="AlphaFoldDB" id="A0AA87YS27"/>
<dbReference type="EMBL" id="BTGU01002632">
    <property type="protein sequence ID" value="GMN20483.1"/>
    <property type="molecule type" value="Genomic_DNA"/>
</dbReference>
<dbReference type="Gene3D" id="1.20.58.1040">
    <property type="match status" value="1"/>
</dbReference>
<evidence type="ECO:0000259" key="12">
    <source>
        <dbReference type="SMART" id="SM00768"/>
    </source>
</evidence>
<evidence type="ECO:0000256" key="1">
    <source>
        <dbReference type="ARBA" id="ARBA00000382"/>
    </source>
</evidence>
<accession>A0AA87YS27</accession>
<evidence type="ECO:0000256" key="4">
    <source>
        <dbReference type="ARBA" id="ARBA00022729"/>
    </source>
</evidence>
<evidence type="ECO:0000256" key="2">
    <source>
        <dbReference type="ARBA" id="ARBA00008773"/>
    </source>
</evidence>
<evidence type="ECO:0000256" key="3">
    <source>
        <dbReference type="ARBA" id="ARBA00012780"/>
    </source>
</evidence>
<dbReference type="GO" id="GO:0005975">
    <property type="term" value="P:carbohydrate metabolic process"/>
    <property type="evidence" value="ECO:0007669"/>
    <property type="project" value="InterPro"/>
</dbReference>
<evidence type="ECO:0000256" key="8">
    <source>
        <dbReference type="ARBA" id="ARBA00033335"/>
    </source>
</evidence>
<dbReference type="InterPro" id="IPR044965">
    <property type="entry name" value="Glyco_hydro_17_plant"/>
</dbReference>
<sequence length="540" mass="58798">MPALMVGRVRGIGANWGTQASHSLPPDVVVKMLKQNGFQKVKLFDADYDTLRALGRSGIEVMVGIPNDMLASFASSVKAAEKWVSKNVSTHISTNNVNISNHSRKFLSCLVLSPDMCFEVIVACKSNTKLARGMVIMYAAGASSAGGRGEIWVGALKFKIWECSGSHRYVAVGNEPFLETYNGSFLRTTYPALQNVQSALIKAGLSNQVKVTVPLNADVYESAGSLPSGGDFRADIHDLMVAIVKFLSDNGAPFTVNIYPFISLYSDPNFPVEYAFFDGNANPIIDGKVSYYNMFDANYDTLVWALQKNGFGNLPIIVGEIGWPTDGDRNANLVYAQRFNQGFMSHISGGKGTPMRAGPIDAYLFSLIDEDSKSIDPGNFERHWGIFYYNGQPKYQLNLGTSNTGSLIPAQGVEYLEKKWCVLRPSTQLDNPDVATSVSYACGLGDCTSLGYGTSCGNLESQGNISYAFNSYYQKNNQLDSACKFTNISMITKTDPSVGSCRFIIMIKPYYGGAERRLGSLRKLPGLAAALVLLLLLTVV</sequence>
<dbReference type="Pfam" id="PF00332">
    <property type="entry name" value="Glyco_hydro_17"/>
    <property type="match status" value="2"/>
</dbReference>
<keyword evidence="7 11" id="KW-0326">Glycosidase</keyword>
<dbReference type="Proteomes" id="UP001187192">
    <property type="component" value="Unassembled WGS sequence"/>
</dbReference>
<evidence type="ECO:0000256" key="10">
    <source>
        <dbReference type="RuleBase" id="RU004335"/>
    </source>
</evidence>
<gene>
    <name evidence="13" type="ORF">TIFTF001_043092</name>
    <name evidence="14" type="ORF">TIFTF001_043093</name>
    <name evidence="15" type="ORF">TIFTF001_043096</name>
    <name evidence="16" type="ORF">TIFTF001_043097</name>
</gene>
<organism evidence="15 17">
    <name type="scientific">Ficus carica</name>
    <name type="common">Common fig</name>
    <dbReference type="NCBI Taxonomy" id="3494"/>
    <lineage>
        <taxon>Eukaryota</taxon>
        <taxon>Viridiplantae</taxon>
        <taxon>Streptophyta</taxon>
        <taxon>Embryophyta</taxon>
        <taxon>Tracheophyta</taxon>
        <taxon>Spermatophyta</taxon>
        <taxon>Magnoliopsida</taxon>
        <taxon>eudicotyledons</taxon>
        <taxon>Gunneridae</taxon>
        <taxon>Pentapetalae</taxon>
        <taxon>rosids</taxon>
        <taxon>fabids</taxon>
        <taxon>Rosales</taxon>
        <taxon>Moraceae</taxon>
        <taxon>Ficeae</taxon>
        <taxon>Ficus</taxon>
    </lineage>
</organism>
<dbReference type="EC" id="3.2.1.39" evidence="3"/>
<evidence type="ECO:0000313" key="17">
    <source>
        <dbReference type="Proteomes" id="UP001187192"/>
    </source>
</evidence>
<keyword evidence="17" id="KW-1185">Reference proteome</keyword>
<dbReference type="PANTHER" id="PTHR32227">
    <property type="entry name" value="GLUCAN ENDO-1,3-BETA-GLUCOSIDASE BG1-RELATED-RELATED"/>
    <property type="match status" value="1"/>
</dbReference>
<dbReference type="Pfam" id="PF07983">
    <property type="entry name" value="X8"/>
    <property type="match status" value="1"/>
</dbReference>
<evidence type="ECO:0000313" key="14">
    <source>
        <dbReference type="EMBL" id="GMN20461.1"/>
    </source>
</evidence>
<evidence type="ECO:0000256" key="7">
    <source>
        <dbReference type="ARBA" id="ARBA00023295"/>
    </source>
</evidence>
<evidence type="ECO:0000313" key="13">
    <source>
        <dbReference type="EMBL" id="GMN20455.1"/>
    </source>
</evidence>
<dbReference type="GO" id="GO:0042973">
    <property type="term" value="F:glucan endo-1,3-beta-D-glucosidase activity"/>
    <property type="evidence" value="ECO:0007669"/>
    <property type="project" value="UniProtKB-EC"/>
</dbReference>
<name>A0AA87YS27_FICCA</name>
<comment type="caution">
    <text evidence="15">The sequence shown here is derived from an EMBL/GenBank/DDBJ whole genome shotgun (WGS) entry which is preliminary data.</text>
</comment>
<comment type="catalytic activity">
    <reaction evidence="1">
        <text>Hydrolysis of (1-&gt;3)-beta-D-glucosidic linkages in (1-&gt;3)-beta-D-glucans.</text>
        <dbReference type="EC" id="3.2.1.39"/>
    </reaction>
</comment>
<dbReference type="SUPFAM" id="SSF51445">
    <property type="entry name" value="(Trans)glycosidases"/>
    <property type="match status" value="2"/>
</dbReference>
<keyword evidence="6" id="KW-1015">Disulfide bond</keyword>
<dbReference type="InterPro" id="IPR017853">
    <property type="entry name" value="GH"/>
</dbReference>
<evidence type="ECO:0000313" key="16">
    <source>
        <dbReference type="EMBL" id="GMN20483.1"/>
    </source>
</evidence>
<evidence type="ECO:0000256" key="6">
    <source>
        <dbReference type="ARBA" id="ARBA00023157"/>
    </source>
</evidence>
<dbReference type="SMART" id="SM00768">
    <property type="entry name" value="X8"/>
    <property type="match status" value="1"/>
</dbReference>
<evidence type="ECO:0000313" key="15">
    <source>
        <dbReference type="EMBL" id="GMN20477.1"/>
    </source>
</evidence>
<dbReference type="PROSITE" id="PS00587">
    <property type="entry name" value="GLYCOSYL_HYDROL_F17"/>
    <property type="match status" value="1"/>
</dbReference>
<protein>
    <recommendedName>
        <fullName evidence="3">glucan endo-1,3-beta-D-glucosidase</fullName>
        <ecNumber evidence="3">3.2.1.39</ecNumber>
    </recommendedName>
    <alternativeName>
        <fullName evidence="8">(1-&gt;3)-beta-glucan endohydrolase</fullName>
    </alternativeName>
    <alternativeName>
        <fullName evidence="9">Beta-1,3-endoglucanase</fullName>
    </alternativeName>
</protein>
<evidence type="ECO:0000256" key="5">
    <source>
        <dbReference type="ARBA" id="ARBA00022801"/>
    </source>
</evidence>
<dbReference type="EMBL" id="BTGU01002628">
    <property type="protein sequence ID" value="GMN20455.1"/>
    <property type="molecule type" value="Genomic_DNA"/>
</dbReference>
<keyword evidence="5 11" id="KW-0378">Hydrolase</keyword>
<dbReference type="InterPro" id="IPR000490">
    <property type="entry name" value="Glyco_hydro_17"/>
</dbReference>
<feature type="domain" description="X8" evidence="12">
    <location>
        <begin position="419"/>
        <end position="503"/>
    </location>
</feature>
<evidence type="ECO:0000256" key="9">
    <source>
        <dbReference type="ARBA" id="ARBA00033417"/>
    </source>
</evidence>
<dbReference type="Gene3D" id="3.20.20.80">
    <property type="entry name" value="Glycosidases"/>
    <property type="match status" value="2"/>
</dbReference>
<comment type="similarity">
    <text evidence="2 10">Belongs to the glycosyl hydrolase 17 family.</text>
</comment>
<proteinExistence type="inferred from homology"/>
<dbReference type="InterPro" id="IPR012946">
    <property type="entry name" value="X8"/>
</dbReference>
<dbReference type="EMBL" id="BTGU01002629">
    <property type="protein sequence ID" value="GMN20461.1"/>
    <property type="molecule type" value="Genomic_DNA"/>
</dbReference>
<dbReference type="EMBL" id="BTGU01002631">
    <property type="protein sequence ID" value="GMN20477.1"/>
    <property type="molecule type" value="Genomic_DNA"/>
</dbReference>